<dbReference type="Proteomes" id="UP000308000">
    <property type="component" value="Unassembled WGS sequence"/>
</dbReference>
<dbReference type="Proteomes" id="UP000536909">
    <property type="component" value="Unassembled WGS sequence"/>
</dbReference>
<reference evidence="1 4" key="2">
    <citation type="submission" date="2020-08" db="EMBL/GenBank/DDBJ databases">
        <title>Genomic Encyclopedia of Type Strains, Phase IV (KMG-IV): sequencing the most valuable type-strain genomes for metagenomic binning, comparative biology and taxonomic classification.</title>
        <authorList>
            <person name="Goeker M."/>
        </authorList>
    </citation>
    <scope>NUCLEOTIDE SEQUENCE [LARGE SCALE GENOMIC DNA]</scope>
    <source>
        <strain evidence="1 4">DSM 105434</strain>
    </source>
</reference>
<name>A0AAJ5JY14_9DEIO</name>
<evidence type="ECO:0000313" key="2">
    <source>
        <dbReference type="EMBL" id="TLK25133.1"/>
    </source>
</evidence>
<dbReference type="InterPro" id="IPR052552">
    <property type="entry name" value="YeaO-like"/>
</dbReference>
<dbReference type="Pfam" id="PF22752">
    <property type="entry name" value="DUF488-N3i"/>
    <property type="match status" value="1"/>
</dbReference>
<dbReference type="RefSeq" id="WP_129120309.1">
    <property type="nucleotide sequence ID" value="NZ_BSUI01000009.1"/>
</dbReference>
<dbReference type="PANTHER" id="PTHR36849:SF1">
    <property type="entry name" value="CYTOPLASMIC PROTEIN"/>
    <property type="match status" value="1"/>
</dbReference>
<accession>A0AAJ5JY14</accession>
<dbReference type="AlphaFoldDB" id="A0AAJ5JY14"/>
<evidence type="ECO:0000313" key="1">
    <source>
        <dbReference type="EMBL" id="MBB5296390.1"/>
    </source>
</evidence>
<dbReference type="PANTHER" id="PTHR36849">
    <property type="entry name" value="CYTOPLASMIC PROTEIN-RELATED"/>
    <property type="match status" value="1"/>
</dbReference>
<sequence length="124" mass="14254">MNGSSVPASHLRLKRAYEPAEPGDGVRILVDRLWPRRVSKTKAALDDWMKEVAPSTELRKWFGHDPARWPEFQRRYRAELVQQSGALDRIRSLARNRVVTLVYSAHDEQHNDAVVLRDVLLGEA</sequence>
<proteinExistence type="predicted"/>
<reference evidence="2 3" key="1">
    <citation type="submission" date="2019-04" db="EMBL/GenBank/DDBJ databases">
        <title>Deinococcus metalilatus MA1002 mutant No.5.</title>
        <authorList>
            <person name="Park W."/>
            <person name="Park C."/>
        </authorList>
    </citation>
    <scope>NUCLEOTIDE SEQUENCE [LARGE SCALE GENOMIC DNA]</scope>
    <source>
        <strain evidence="2 3">MA1002-m5</strain>
    </source>
</reference>
<protein>
    <submittedName>
        <fullName evidence="2">DUF488 domain-containing protein</fullName>
    </submittedName>
    <submittedName>
        <fullName evidence="1">Uncharacterized protein YeaO (DUF488 family)</fullName>
    </submittedName>
</protein>
<gene>
    <name evidence="2" type="ORF">FCS05_13265</name>
    <name evidence="1" type="ORF">HNQ10_003237</name>
</gene>
<evidence type="ECO:0000313" key="4">
    <source>
        <dbReference type="Proteomes" id="UP000536909"/>
    </source>
</evidence>
<dbReference type="EMBL" id="JACHFV010000011">
    <property type="protein sequence ID" value="MBB5296390.1"/>
    <property type="molecule type" value="Genomic_DNA"/>
</dbReference>
<organism evidence="2 3">
    <name type="scientific">Deinococcus metallilatus</name>
    <dbReference type="NCBI Taxonomy" id="1211322"/>
    <lineage>
        <taxon>Bacteria</taxon>
        <taxon>Thermotogati</taxon>
        <taxon>Deinococcota</taxon>
        <taxon>Deinococci</taxon>
        <taxon>Deinococcales</taxon>
        <taxon>Deinococcaceae</taxon>
        <taxon>Deinococcus</taxon>
    </lineage>
</organism>
<comment type="caution">
    <text evidence="2">The sequence shown here is derived from an EMBL/GenBank/DDBJ whole genome shotgun (WGS) entry which is preliminary data.</text>
</comment>
<dbReference type="EMBL" id="VBRC01000009">
    <property type="protein sequence ID" value="TLK25133.1"/>
    <property type="molecule type" value="Genomic_DNA"/>
</dbReference>
<keyword evidence="4" id="KW-1185">Reference proteome</keyword>
<evidence type="ECO:0000313" key="3">
    <source>
        <dbReference type="Proteomes" id="UP000308000"/>
    </source>
</evidence>